<dbReference type="InParanoid" id="E1ZRK7"/>
<feature type="compositionally biased region" description="Gly residues" evidence="1">
    <location>
        <begin position="550"/>
        <end position="562"/>
    </location>
</feature>
<feature type="compositionally biased region" description="Polar residues" evidence="1">
    <location>
        <begin position="1"/>
        <end position="16"/>
    </location>
</feature>
<evidence type="ECO:0000313" key="3">
    <source>
        <dbReference type="Proteomes" id="UP000008141"/>
    </source>
</evidence>
<accession>E1ZRK7</accession>
<feature type="region of interest" description="Disordered" evidence="1">
    <location>
        <begin position="1"/>
        <end position="26"/>
    </location>
</feature>
<feature type="region of interest" description="Disordered" evidence="1">
    <location>
        <begin position="541"/>
        <end position="590"/>
    </location>
</feature>
<dbReference type="KEGG" id="cvr:CHLNCDRAFT_140104"/>
<feature type="compositionally biased region" description="Low complexity" evidence="1">
    <location>
        <begin position="609"/>
        <end position="635"/>
    </location>
</feature>
<dbReference type="RefSeq" id="XP_005843745.1">
    <property type="nucleotide sequence ID" value="XM_005843683.1"/>
</dbReference>
<dbReference type="EMBL" id="GL433862">
    <property type="protein sequence ID" value="EFN51643.1"/>
    <property type="molecule type" value="Genomic_DNA"/>
</dbReference>
<feature type="region of interest" description="Disordered" evidence="1">
    <location>
        <begin position="325"/>
        <end position="361"/>
    </location>
</feature>
<protein>
    <submittedName>
        <fullName evidence="2">Uncharacterized protein</fullName>
    </submittedName>
</protein>
<feature type="region of interest" description="Disordered" evidence="1">
    <location>
        <begin position="751"/>
        <end position="770"/>
    </location>
</feature>
<feature type="compositionally biased region" description="Polar residues" evidence="1">
    <location>
        <begin position="480"/>
        <end position="489"/>
    </location>
</feature>
<feature type="compositionally biased region" description="Low complexity" evidence="1">
    <location>
        <begin position="448"/>
        <end position="461"/>
    </location>
</feature>
<name>E1ZRK7_CHLVA</name>
<gene>
    <name evidence="2" type="ORF">CHLNCDRAFT_140104</name>
</gene>
<dbReference type="Proteomes" id="UP000008141">
    <property type="component" value="Unassembled WGS sequence"/>
</dbReference>
<feature type="region of interest" description="Disordered" evidence="1">
    <location>
        <begin position="388"/>
        <end position="491"/>
    </location>
</feature>
<sequence>MQRPTGSQAVALQNAQEDIDRKRHKRDPFAAKYVSLATSEFGEAAVQADARPDASRTAVEVAAANVHLIKTMKNALVKQTREAVKRVAPPQRARLGTRGGQRQQAAAVAAAAAGGAEGAGDDGGGQDAENGAGAASFYRDDLHQQFQQLLQGGLALGPELEDLQEQLLQGQDGAASRLPDAELALDVEAELAPPPFDDFLLQLFGDGEALKEQEASAAAAPLSEEAAAGLAAAVDALHRHTAQLEEQGVLPSAAGSAAWLLPDGSEAQGVASMASLPPYIQQGQADVPEGWQQPRLQQPQQEDAQVHASGSLLHWTAEAFGGAGSEDAIQDADDGDAGWADFEEQSGPGGGSARHRRPPQPQRPLVQLQLRRQPAAAGGVCVAFDDEQQQQLKPQEHQRQEADVGQTRLSEQREGGGSQPGVAADDPWLELEQSSEPERPGRQQPFRAEAAAAAGQQTPGLAAGGGRRVPTFAARRQPLALSQSDQQALPQAATCMPGIEDDEEWDGGMLEQVAALEQAALQQQQQQRQRRAPVFRNRAFTQQPLQPGVWPGGGGGGSGAGASEGIEEADSDGELAPGPSAAAAAARRPPRAAAVPVLGRRAVLPLAAGAAAPAEEQQAEEGQAGPAEDAAAPATGGDGTAMQHVRSQLRGPAPRAAAVAAEAAAGDDGQILHIDFSAIDLEAFRPSVLLQQQAGGKPRWKPVFDPDTLLLQPLRAGLAPPPTLAARSAGPASAAAAQQLVAGLTAEDLAGWDDWDDDWGEAAAGGGPTGSPTGADAALCAAAGQHGGANLCGGQHAMQQHRRQQGQEQDEVAVEWDELPAPPAVEEDWEAPAQELKAAAVASPAAGVRFQEEVVQVCFDYYDDGGEWEEEQAVSEPAQAVSQAARQAAGGAAAACGSGWFWQQEEQHAPDEHCSWGVEQAQQQVPAAAGGPADVWAEFGAPPGDSSCAQAAAAAAPQAAVSNEDVTWGHEAGEGTGGTPVASPASTNAVAVSMSLGSPAVDDVAAEADAGIGDFGGGCWGCDIEWEDGRGAEEQGAASCHVEALVQGGGDRGERRNVEAEGETAVAAAAAGSAAAAEQMLALDWEYDDVAEEAAEADAATGRSFLALLQERRRARVDLQPLLPQLSQRLGAALAAGGPGGGGGGSGRALLSAVRRECLQSGVQGTQASTERYLMALLTAANQHNAGGVAAAEDQQAAQAGGRSGAAAGALAAALGGKQLRLSAPPGASDVFIAAI</sequence>
<evidence type="ECO:0000313" key="2">
    <source>
        <dbReference type="EMBL" id="EFN51643.1"/>
    </source>
</evidence>
<keyword evidence="3" id="KW-1185">Reference proteome</keyword>
<feature type="compositionally biased region" description="Acidic residues" evidence="1">
    <location>
        <begin position="328"/>
        <end position="344"/>
    </location>
</feature>
<organism evidence="3">
    <name type="scientific">Chlorella variabilis</name>
    <name type="common">Green alga</name>
    <dbReference type="NCBI Taxonomy" id="554065"/>
    <lineage>
        <taxon>Eukaryota</taxon>
        <taxon>Viridiplantae</taxon>
        <taxon>Chlorophyta</taxon>
        <taxon>core chlorophytes</taxon>
        <taxon>Trebouxiophyceae</taxon>
        <taxon>Chlorellales</taxon>
        <taxon>Chlorellaceae</taxon>
        <taxon>Chlorella clade</taxon>
        <taxon>Chlorella</taxon>
    </lineage>
</organism>
<feature type="compositionally biased region" description="Low complexity" evidence="1">
    <location>
        <begin position="91"/>
        <end position="109"/>
    </location>
</feature>
<dbReference type="GeneID" id="17350994"/>
<feature type="compositionally biased region" description="Acidic residues" evidence="1">
    <location>
        <begin position="751"/>
        <end position="760"/>
    </location>
</feature>
<feature type="compositionally biased region" description="Low complexity" evidence="1">
    <location>
        <begin position="575"/>
        <end position="590"/>
    </location>
</feature>
<evidence type="ECO:0000256" key="1">
    <source>
        <dbReference type="SAM" id="MobiDB-lite"/>
    </source>
</evidence>
<feature type="region of interest" description="Disordered" evidence="1">
    <location>
        <begin position="82"/>
        <end position="109"/>
    </location>
</feature>
<proteinExistence type="predicted"/>
<dbReference type="AlphaFoldDB" id="E1ZRK7"/>
<dbReference type="OrthoDB" id="516004at2759"/>
<feature type="region of interest" description="Disordered" evidence="1">
    <location>
        <begin position="609"/>
        <end position="640"/>
    </location>
</feature>
<reference evidence="2 3" key="1">
    <citation type="journal article" date="2010" name="Plant Cell">
        <title>The Chlorella variabilis NC64A genome reveals adaptation to photosymbiosis, coevolution with viruses, and cryptic sex.</title>
        <authorList>
            <person name="Blanc G."/>
            <person name="Duncan G."/>
            <person name="Agarkova I."/>
            <person name="Borodovsky M."/>
            <person name="Gurnon J."/>
            <person name="Kuo A."/>
            <person name="Lindquist E."/>
            <person name="Lucas S."/>
            <person name="Pangilinan J."/>
            <person name="Polle J."/>
            <person name="Salamov A."/>
            <person name="Terry A."/>
            <person name="Yamada T."/>
            <person name="Dunigan D.D."/>
            <person name="Grigoriev I.V."/>
            <person name="Claverie J.M."/>
            <person name="Van Etten J.L."/>
        </authorList>
    </citation>
    <scope>NUCLEOTIDE SEQUENCE [LARGE SCALE GENOMIC DNA]</scope>
    <source>
        <strain evidence="2 3">NC64A</strain>
    </source>
</reference>